<organism evidence="2 3">
    <name type="scientific">Roseovarius mucosus</name>
    <dbReference type="NCBI Taxonomy" id="215743"/>
    <lineage>
        <taxon>Bacteria</taxon>
        <taxon>Pseudomonadati</taxon>
        <taxon>Pseudomonadota</taxon>
        <taxon>Alphaproteobacteria</taxon>
        <taxon>Rhodobacterales</taxon>
        <taxon>Roseobacteraceae</taxon>
        <taxon>Roseovarius</taxon>
    </lineage>
</organism>
<accession>A0A1V0RRQ2</accession>
<dbReference type="Gene3D" id="3.90.1300.10">
    <property type="entry name" value="Amidase signature (AS) domain"/>
    <property type="match status" value="1"/>
</dbReference>
<dbReference type="PROSITE" id="PS00571">
    <property type="entry name" value="AMIDASES"/>
    <property type="match status" value="1"/>
</dbReference>
<sequence>MQNWLRMTAGDLGRGIARGEIDPEALCETYLAAITAHPLRDRIYSAVTESRARAEAAAASARAKAGQRLGLLDGVPVSWKDLFDSAGVATEAGSALLKGRVPERDAEVLRNGTAAGLVCLGKTHMSELAFSGLGLNPVTATPPCVNNSDAVPGGSSSGAAASVAFDLAPCGIGSDTGGSVRIPAAWNDLVGLKTTSGRVSLQGVVPLCLRFDTVGPLARSVEDCALMLAALEGRKAADLRGASLLGLRFAALRTGVMEDIRPEPARAHALALEMLRDAGAVIDEIEAPEVAEALPLSPVLFTGEAYGLWREVIEAAPDKMFAPILERFRSGKDISAADYVAGWRKLEALRAAWTARVAGYDAVLMPSAPNLPPDQARLLTDPDYYVTENLLTLRNTRVGNLLGLCAVTLPTGVPSCGLMLCGQPYGEERLLRVAQAVEDILCPRRED</sequence>
<name>A0A1V0RRQ2_9RHOB</name>
<dbReference type="Pfam" id="PF01425">
    <property type="entry name" value="Amidase"/>
    <property type="match status" value="1"/>
</dbReference>
<dbReference type="InterPro" id="IPR036928">
    <property type="entry name" value="AS_sf"/>
</dbReference>
<dbReference type="PANTHER" id="PTHR11895:SF176">
    <property type="entry name" value="AMIDASE AMID-RELATED"/>
    <property type="match status" value="1"/>
</dbReference>
<dbReference type="PANTHER" id="PTHR11895">
    <property type="entry name" value="TRANSAMIDASE"/>
    <property type="match status" value="1"/>
</dbReference>
<dbReference type="InterPro" id="IPR023631">
    <property type="entry name" value="Amidase_dom"/>
</dbReference>
<dbReference type="RefSeq" id="WP_081507796.1">
    <property type="nucleotide sequence ID" value="NZ_CP020474.1"/>
</dbReference>
<dbReference type="EMBL" id="CP020474">
    <property type="protein sequence ID" value="ARE84443.1"/>
    <property type="molecule type" value="Genomic_DNA"/>
</dbReference>
<dbReference type="AlphaFoldDB" id="A0A1V0RRQ2"/>
<feature type="domain" description="Amidase" evidence="1">
    <location>
        <begin position="27"/>
        <end position="431"/>
    </location>
</feature>
<dbReference type="OrthoDB" id="9811471at2"/>
<gene>
    <name evidence="2" type="primary">gatA</name>
    <name evidence="2" type="ORF">ROSMUCSMR3_02978</name>
</gene>
<evidence type="ECO:0000313" key="3">
    <source>
        <dbReference type="Proteomes" id="UP000192273"/>
    </source>
</evidence>
<proteinExistence type="predicted"/>
<dbReference type="InterPro" id="IPR020556">
    <property type="entry name" value="Amidase_CS"/>
</dbReference>
<keyword evidence="3" id="KW-1185">Reference proteome</keyword>
<dbReference type="Proteomes" id="UP000192273">
    <property type="component" value="Chromosome"/>
</dbReference>
<evidence type="ECO:0000313" key="2">
    <source>
        <dbReference type="EMBL" id="ARE84443.1"/>
    </source>
</evidence>
<dbReference type="InterPro" id="IPR000120">
    <property type="entry name" value="Amidase"/>
</dbReference>
<reference evidence="2 3" key="1">
    <citation type="submission" date="2017-03" db="EMBL/GenBank/DDBJ databases">
        <title>Genome Sequence of Roseovarius mucosus strain SMR3 Isolated from a culture of the Diatom Skeletonema marinoi.</title>
        <authorList>
            <person name="Topel M."/>
            <person name="Pinder M."/>
            <person name="Johansson O.N."/>
            <person name="Kourtchenko O."/>
            <person name="Godhe A."/>
            <person name="Clarke A.K."/>
        </authorList>
    </citation>
    <scope>NUCLEOTIDE SEQUENCE [LARGE SCALE GENOMIC DNA]</scope>
    <source>
        <strain evidence="2 3">SMR3</strain>
    </source>
</reference>
<dbReference type="GO" id="GO:0016740">
    <property type="term" value="F:transferase activity"/>
    <property type="evidence" value="ECO:0007669"/>
    <property type="project" value="UniProtKB-KW"/>
</dbReference>
<protein>
    <submittedName>
        <fullName evidence="2">Glutamyl-tRNA(Gln) amidotransferase subunit A</fullName>
        <ecNumber evidence="2">6.3.5.7</ecNumber>
    </submittedName>
</protein>
<dbReference type="KEGG" id="rmm:ROSMUCSMR3_02978"/>
<dbReference type="GO" id="GO:0050567">
    <property type="term" value="F:glutaminyl-tRNA synthase (glutamine-hydrolyzing) activity"/>
    <property type="evidence" value="ECO:0007669"/>
    <property type="project" value="UniProtKB-EC"/>
</dbReference>
<dbReference type="SUPFAM" id="SSF75304">
    <property type="entry name" value="Amidase signature (AS) enzymes"/>
    <property type="match status" value="1"/>
</dbReference>
<dbReference type="EC" id="6.3.5.7" evidence="2"/>
<keyword evidence="2" id="KW-0436">Ligase</keyword>
<keyword evidence="2" id="KW-0808">Transferase</keyword>
<evidence type="ECO:0000259" key="1">
    <source>
        <dbReference type="Pfam" id="PF01425"/>
    </source>
</evidence>